<keyword evidence="1" id="KW-0812">Transmembrane</keyword>
<evidence type="ECO:0000313" key="3">
    <source>
        <dbReference type="Proteomes" id="UP001458880"/>
    </source>
</evidence>
<dbReference type="EMBL" id="JASPKY010001179">
    <property type="protein sequence ID" value="KAK9675299.1"/>
    <property type="molecule type" value="Genomic_DNA"/>
</dbReference>
<comment type="caution">
    <text evidence="2">The sequence shown here is derived from an EMBL/GenBank/DDBJ whole genome shotgun (WGS) entry which is preliminary data.</text>
</comment>
<evidence type="ECO:0000256" key="1">
    <source>
        <dbReference type="SAM" id="Phobius"/>
    </source>
</evidence>
<organism evidence="2 3">
    <name type="scientific">Popillia japonica</name>
    <name type="common">Japanese beetle</name>
    <dbReference type="NCBI Taxonomy" id="7064"/>
    <lineage>
        <taxon>Eukaryota</taxon>
        <taxon>Metazoa</taxon>
        <taxon>Ecdysozoa</taxon>
        <taxon>Arthropoda</taxon>
        <taxon>Hexapoda</taxon>
        <taxon>Insecta</taxon>
        <taxon>Pterygota</taxon>
        <taxon>Neoptera</taxon>
        <taxon>Endopterygota</taxon>
        <taxon>Coleoptera</taxon>
        <taxon>Polyphaga</taxon>
        <taxon>Scarabaeiformia</taxon>
        <taxon>Scarabaeidae</taxon>
        <taxon>Rutelinae</taxon>
        <taxon>Popillia</taxon>
    </lineage>
</organism>
<dbReference type="AlphaFoldDB" id="A0AAW1HFW4"/>
<keyword evidence="1" id="KW-1133">Transmembrane helix</keyword>
<keyword evidence="1" id="KW-0472">Membrane</keyword>
<sequence length="98" mass="11257">MVLLVFDTEQLTRSFDHLVDLVRVATYIVSLTIATICISVDVIYCKKMVYIWNSLGKIAVEYEDLGVQVRYCSRRITLYKMFSDDLVALHSINSISET</sequence>
<reference evidence="2 3" key="1">
    <citation type="journal article" date="2024" name="BMC Genomics">
        <title>De novo assembly and annotation of Popillia japonica's genome with initial clues to its potential as an invasive pest.</title>
        <authorList>
            <person name="Cucini C."/>
            <person name="Boschi S."/>
            <person name="Funari R."/>
            <person name="Cardaioli E."/>
            <person name="Iannotti N."/>
            <person name="Marturano G."/>
            <person name="Paoli F."/>
            <person name="Bruttini M."/>
            <person name="Carapelli A."/>
            <person name="Frati F."/>
            <person name="Nardi F."/>
        </authorList>
    </citation>
    <scope>NUCLEOTIDE SEQUENCE [LARGE SCALE GENOMIC DNA]</scope>
    <source>
        <strain evidence="2">DMR45628</strain>
    </source>
</reference>
<protein>
    <submittedName>
        <fullName evidence="2">Uncharacterized protein</fullName>
    </submittedName>
</protein>
<keyword evidence="3" id="KW-1185">Reference proteome</keyword>
<evidence type="ECO:0000313" key="2">
    <source>
        <dbReference type="EMBL" id="KAK9675299.1"/>
    </source>
</evidence>
<name>A0AAW1HFW4_POPJA</name>
<feature type="transmembrane region" description="Helical" evidence="1">
    <location>
        <begin position="24"/>
        <end position="44"/>
    </location>
</feature>
<dbReference type="Proteomes" id="UP001458880">
    <property type="component" value="Unassembled WGS sequence"/>
</dbReference>
<accession>A0AAW1HFW4</accession>
<proteinExistence type="predicted"/>
<gene>
    <name evidence="2" type="ORF">QE152_g40469</name>
</gene>